<dbReference type="RefSeq" id="WP_269944846.1">
    <property type="nucleotide sequence ID" value="NZ_JAKMUT010000009.1"/>
</dbReference>
<feature type="compositionally biased region" description="Basic and acidic residues" evidence="1">
    <location>
        <begin position="114"/>
        <end position="124"/>
    </location>
</feature>
<feature type="region of interest" description="Disordered" evidence="1">
    <location>
        <begin position="88"/>
        <end position="139"/>
    </location>
</feature>
<gene>
    <name evidence="2" type="ORF">L8V00_09245</name>
</gene>
<sequence>MGNLYKVSGVDFLPDGTAVVSEEGTGTVNWVDPATMEIQRSVTIPNAKGTSGDRRVLVAQDNGDVLATTVYVGSATYNEYAELNLLRDPSKVDAEENLPDLPTDEPADDPADEPTDKPSEKPADKPVSGSSGNSAPGSSLSGIQSFFDALFRSLGALFNSFVGMFSSWGLSS</sequence>
<reference evidence="2" key="1">
    <citation type="submission" date="2022-02" db="EMBL/GenBank/DDBJ databases">
        <title>Corynebacterium sp. from urogenital microbiome.</title>
        <authorList>
            <person name="Cappelli E.A."/>
            <person name="Ribeiro T.G."/>
            <person name="Peixe L."/>
        </authorList>
    </citation>
    <scope>NUCLEOTIDE SEQUENCE</scope>
    <source>
        <strain evidence="2">C8Ua_174</strain>
    </source>
</reference>
<keyword evidence="3" id="KW-1185">Reference proteome</keyword>
<dbReference type="Proteomes" id="UP001146469">
    <property type="component" value="Unassembled WGS sequence"/>
</dbReference>
<dbReference type="SUPFAM" id="SSF63829">
    <property type="entry name" value="Calcium-dependent phosphotriesterase"/>
    <property type="match status" value="1"/>
</dbReference>
<comment type="caution">
    <text evidence="2">The sequence shown here is derived from an EMBL/GenBank/DDBJ whole genome shotgun (WGS) entry which is preliminary data.</text>
</comment>
<dbReference type="EMBL" id="JAKMUT010000009">
    <property type="protein sequence ID" value="MCZ9290381.1"/>
    <property type="molecule type" value="Genomic_DNA"/>
</dbReference>
<evidence type="ECO:0000313" key="2">
    <source>
        <dbReference type="EMBL" id="MCZ9290381.1"/>
    </source>
</evidence>
<feature type="compositionally biased region" description="Acidic residues" evidence="1">
    <location>
        <begin position="95"/>
        <end position="113"/>
    </location>
</feature>
<name>A0A9X3LLU3_9CORY</name>
<protein>
    <submittedName>
        <fullName evidence="2">PT domain-containing protein</fullName>
    </submittedName>
</protein>
<dbReference type="AlphaFoldDB" id="A0A9X3LLU3"/>
<proteinExistence type="predicted"/>
<organism evidence="2 3">
    <name type="scientific">Corynebacterium evansiae</name>
    <dbReference type="NCBI Taxonomy" id="2913499"/>
    <lineage>
        <taxon>Bacteria</taxon>
        <taxon>Bacillati</taxon>
        <taxon>Actinomycetota</taxon>
        <taxon>Actinomycetes</taxon>
        <taxon>Mycobacteriales</taxon>
        <taxon>Corynebacteriaceae</taxon>
        <taxon>Corynebacterium</taxon>
    </lineage>
</organism>
<evidence type="ECO:0000256" key="1">
    <source>
        <dbReference type="SAM" id="MobiDB-lite"/>
    </source>
</evidence>
<evidence type="ECO:0000313" key="3">
    <source>
        <dbReference type="Proteomes" id="UP001146469"/>
    </source>
</evidence>
<accession>A0A9X3LLU3</accession>
<feature type="compositionally biased region" description="Low complexity" evidence="1">
    <location>
        <begin position="128"/>
        <end position="139"/>
    </location>
</feature>